<proteinExistence type="predicted"/>
<organism evidence="2 3">
    <name type="scientific">Xylanibacter ruminicola</name>
    <name type="common">Prevotella ruminicola</name>
    <dbReference type="NCBI Taxonomy" id="839"/>
    <lineage>
        <taxon>Bacteria</taxon>
        <taxon>Pseudomonadati</taxon>
        <taxon>Bacteroidota</taxon>
        <taxon>Bacteroidia</taxon>
        <taxon>Bacteroidales</taxon>
        <taxon>Prevotellaceae</taxon>
        <taxon>Xylanibacter</taxon>
    </lineage>
</organism>
<keyword evidence="1" id="KW-0175">Coiled coil</keyword>
<feature type="coiled-coil region" evidence="1">
    <location>
        <begin position="116"/>
        <end position="143"/>
    </location>
</feature>
<evidence type="ECO:0000256" key="1">
    <source>
        <dbReference type="SAM" id="Coils"/>
    </source>
</evidence>
<evidence type="ECO:0000313" key="2">
    <source>
        <dbReference type="EMBL" id="SHL72862.1"/>
    </source>
</evidence>
<accession>A0A1M7D033</accession>
<dbReference type="AlphaFoldDB" id="A0A1M7D033"/>
<dbReference type="EMBL" id="FRCJ01000001">
    <property type="protein sequence ID" value="SHL72862.1"/>
    <property type="molecule type" value="Genomic_DNA"/>
</dbReference>
<gene>
    <name evidence="2" type="ORF">SAMN04488494_0583</name>
</gene>
<evidence type="ECO:0000313" key="3">
    <source>
        <dbReference type="Proteomes" id="UP000184280"/>
    </source>
</evidence>
<name>A0A1M7D033_XYLRU</name>
<dbReference type="RefSeq" id="WP_139294590.1">
    <property type="nucleotide sequence ID" value="NZ_FRCJ01000001.1"/>
</dbReference>
<sequence length="167" mass="19012">MANVTFNANDVNENEDGLRSARNKMAAYYAEHAAEVFKMFVDVTDEEFSEFMKVTKDAQVVFTIPSADTLAADQKSENPRFKKGRKFGSTQWWKKEQDVTDAKAMLTSYSSYLRYMDSKQNAVDRLNKRIDNTANDMQALSIDEQAKAMAKMFGVSIEKAKEMLSNK</sequence>
<protein>
    <submittedName>
        <fullName evidence="2">Uncharacterized protein</fullName>
    </submittedName>
</protein>
<dbReference type="Proteomes" id="UP000184280">
    <property type="component" value="Unassembled WGS sequence"/>
</dbReference>
<reference evidence="2 3" key="1">
    <citation type="submission" date="2016-11" db="EMBL/GenBank/DDBJ databases">
        <authorList>
            <person name="Jaros S."/>
            <person name="Januszkiewicz K."/>
            <person name="Wedrychowicz H."/>
        </authorList>
    </citation>
    <scope>NUCLEOTIDE SEQUENCE [LARGE SCALE GENOMIC DNA]</scope>
    <source>
        <strain evidence="2 3">BPI-34</strain>
    </source>
</reference>